<dbReference type="PANTHER" id="PTHR30086">
    <property type="entry name" value="ARGININE EXPORTER PROTEIN ARGO"/>
    <property type="match status" value="1"/>
</dbReference>
<evidence type="ECO:0000313" key="7">
    <source>
        <dbReference type="EMBL" id="MDY0883941.1"/>
    </source>
</evidence>
<dbReference type="EMBL" id="JAXCLW010000003">
    <property type="protein sequence ID" value="MDY0883941.1"/>
    <property type="molecule type" value="Genomic_DNA"/>
</dbReference>
<dbReference type="Proteomes" id="UP001279642">
    <property type="component" value="Unassembled WGS sequence"/>
</dbReference>
<feature type="transmembrane region" description="Helical" evidence="6">
    <location>
        <begin position="163"/>
        <end position="188"/>
    </location>
</feature>
<dbReference type="Pfam" id="PF01810">
    <property type="entry name" value="LysE"/>
    <property type="match status" value="1"/>
</dbReference>
<evidence type="ECO:0000256" key="2">
    <source>
        <dbReference type="ARBA" id="ARBA00022475"/>
    </source>
</evidence>
<keyword evidence="5 6" id="KW-0472">Membrane</keyword>
<accession>A0ABU5EDJ0</accession>
<evidence type="ECO:0000256" key="1">
    <source>
        <dbReference type="ARBA" id="ARBA00004651"/>
    </source>
</evidence>
<evidence type="ECO:0000256" key="4">
    <source>
        <dbReference type="ARBA" id="ARBA00022989"/>
    </source>
</evidence>
<evidence type="ECO:0000313" key="8">
    <source>
        <dbReference type="Proteomes" id="UP001279642"/>
    </source>
</evidence>
<organism evidence="7 8">
    <name type="scientific">Dongia soli</name>
    <dbReference type="NCBI Taxonomy" id="600628"/>
    <lineage>
        <taxon>Bacteria</taxon>
        <taxon>Pseudomonadati</taxon>
        <taxon>Pseudomonadota</taxon>
        <taxon>Alphaproteobacteria</taxon>
        <taxon>Rhodospirillales</taxon>
        <taxon>Dongiaceae</taxon>
        <taxon>Dongia</taxon>
    </lineage>
</organism>
<keyword evidence="3 6" id="KW-0812">Transmembrane</keyword>
<name>A0ABU5EDJ0_9PROT</name>
<dbReference type="InterPro" id="IPR001123">
    <property type="entry name" value="LeuE-type"/>
</dbReference>
<keyword evidence="4 6" id="KW-1133">Transmembrane helix</keyword>
<dbReference type="RefSeq" id="WP_320509006.1">
    <property type="nucleotide sequence ID" value="NZ_JAXCLW010000003.1"/>
</dbReference>
<keyword evidence="8" id="KW-1185">Reference proteome</keyword>
<evidence type="ECO:0000256" key="6">
    <source>
        <dbReference type="SAM" id="Phobius"/>
    </source>
</evidence>
<feature type="transmembrane region" description="Helical" evidence="6">
    <location>
        <begin position="12"/>
        <end position="33"/>
    </location>
</feature>
<dbReference type="PANTHER" id="PTHR30086:SF20">
    <property type="entry name" value="ARGININE EXPORTER PROTEIN ARGO-RELATED"/>
    <property type="match status" value="1"/>
</dbReference>
<comment type="caution">
    <text evidence="7">The sequence shown here is derived from an EMBL/GenBank/DDBJ whole genome shotgun (WGS) entry which is preliminary data.</text>
</comment>
<sequence length="223" mass="23285">MFSGIHSGIHWQAFLVAAIVLATFPGPGMLYVLARTLQSGSRDGLLSSLGTGLGGFVHVMAAAFGLSVILATSASAFTALKWVGAGYLIFLGIRNLIQARQDGHAMLGAPAAAADATRQRSLMHALRDGLLAEVLNPKTALFFLALLPQFAVLDAAPLAPRLVLLGTISVTLNTAADLVIVALAAPLGRYLRRHLGFQRRLSQASGLTMIGLGLFLATAKKSS</sequence>
<feature type="transmembrane region" description="Helical" evidence="6">
    <location>
        <begin position="45"/>
        <end position="70"/>
    </location>
</feature>
<keyword evidence="2" id="KW-1003">Cell membrane</keyword>
<evidence type="ECO:0000256" key="3">
    <source>
        <dbReference type="ARBA" id="ARBA00022692"/>
    </source>
</evidence>
<evidence type="ECO:0000256" key="5">
    <source>
        <dbReference type="ARBA" id="ARBA00023136"/>
    </source>
</evidence>
<feature type="transmembrane region" description="Helical" evidence="6">
    <location>
        <begin position="130"/>
        <end position="151"/>
    </location>
</feature>
<protein>
    <submittedName>
        <fullName evidence="7">LysE family translocator</fullName>
    </submittedName>
</protein>
<proteinExistence type="predicted"/>
<gene>
    <name evidence="7" type="ORF">SMD27_13905</name>
</gene>
<comment type="subcellular location">
    <subcellularLocation>
        <location evidence="1">Cell membrane</location>
        <topology evidence="1">Multi-pass membrane protein</topology>
    </subcellularLocation>
</comment>
<dbReference type="PIRSF" id="PIRSF006324">
    <property type="entry name" value="LeuE"/>
    <property type="match status" value="1"/>
</dbReference>
<reference evidence="7 8" key="1">
    <citation type="journal article" date="2016" name="Antonie Van Leeuwenhoek">
        <title>Dongia soli sp. nov., isolated from soil from Dokdo, Korea.</title>
        <authorList>
            <person name="Kim D.U."/>
            <person name="Lee H."/>
            <person name="Kim H."/>
            <person name="Kim S.G."/>
            <person name="Ka J.O."/>
        </authorList>
    </citation>
    <scope>NUCLEOTIDE SEQUENCE [LARGE SCALE GENOMIC DNA]</scope>
    <source>
        <strain evidence="7 8">D78</strain>
    </source>
</reference>
<feature type="transmembrane region" description="Helical" evidence="6">
    <location>
        <begin position="76"/>
        <end position="97"/>
    </location>
</feature>